<protein>
    <submittedName>
        <fullName evidence="1">Uncharacterized protein</fullName>
    </submittedName>
</protein>
<sequence>MPCVSAPTRIYWGCFYFFPWLRMWRRDCKREHPRPLEMVAGLWGCSVAGG</sequence>
<accession>A0A8D0H102</accession>
<dbReference type="Proteomes" id="UP000694392">
    <property type="component" value="Unplaced"/>
</dbReference>
<proteinExistence type="predicted"/>
<reference evidence="1" key="2">
    <citation type="submission" date="2025-09" db="UniProtKB">
        <authorList>
            <consortium name="Ensembl"/>
        </authorList>
    </citation>
    <scope>IDENTIFICATION</scope>
</reference>
<evidence type="ECO:0000313" key="1">
    <source>
        <dbReference type="Ensembl" id="ENSSPUP00000014455.1"/>
    </source>
</evidence>
<keyword evidence="2" id="KW-1185">Reference proteome</keyword>
<dbReference type="AlphaFoldDB" id="A0A8D0H102"/>
<dbReference type="Ensembl" id="ENSSPUT00000015425.1">
    <property type="protein sequence ID" value="ENSSPUP00000014455.1"/>
    <property type="gene ID" value="ENSSPUG00000011149.1"/>
</dbReference>
<organism evidence="1 2">
    <name type="scientific">Sphenodon punctatus</name>
    <name type="common">Tuatara</name>
    <name type="synonym">Hatteria punctata</name>
    <dbReference type="NCBI Taxonomy" id="8508"/>
    <lineage>
        <taxon>Eukaryota</taxon>
        <taxon>Metazoa</taxon>
        <taxon>Chordata</taxon>
        <taxon>Craniata</taxon>
        <taxon>Vertebrata</taxon>
        <taxon>Euteleostomi</taxon>
        <taxon>Lepidosauria</taxon>
        <taxon>Sphenodontia</taxon>
        <taxon>Sphenodontidae</taxon>
        <taxon>Sphenodon</taxon>
    </lineage>
</organism>
<evidence type="ECO:0000313" key="2">
    <source>
        <dbReference type="Proteomes" id="UP000694392"/>
    </source>
</evidence>
<name>A0A8D0H102_SPHPU</name>
<reference evidence="1" key="1">
    <citation type="submission" date="2025-08" db="UniProtKB">
        <authorList>
            <consortium name="Ensembl"/>
        </authorList>
    </citation>
    <scope>IDENTIFICATION</scope>
</reference>